<dbReference type="EMBL" id="JAWDEY010000010">
    <property type="protein sequence ID" value="KAK6589792.1"/>
    <property type="molecule type" value="Genomic_DNA"/>
</dbReference>
<evidence type="ECO:0000313" key="5">
    <source>
        <dbReference type="Proteomes" id="UP001311799"/>
    </source>
</evidence>
<dbReference type="Proteomes" id="UP001311799">
    <property type="component" value="Unassembled WGS sequence"/>
</dbReference>
<name>A0AAV9XYP0_9CRYT</name>
<accession>A0AAV9XYP0</accession>
<keyword evidence="3" id="KW-0732">Signal</keyword>
<feature type="coiled-coil region" evidence="1">
    <location>
        <begin position="819"/>
        <end position="1227"/>
    </location>
</feature>
<evidence type="ECO:0000256" key="1">
    <source>
        <dbReference type="SAM" id="Coils"/>
    </source>
</evidence>
<reference evidence="4 5" key="1">
    <citation type="submission" date="2023-10" db="EMBL/GenBank/DDBJ databases">
        <title>Comparative genomics analysis reveals potential genetic determinants of host preference in Cryptosporidium xiaoi.</title>
        <authorList>
            <person name="Xiao L."/>
            <person name="Li J."/>
        </authorList>
    </citation>
    <scope>NUCLEOTIDE SEQUENCE [LARGE SCALE GENOMIC DNA]</scope>
    <source>
        <strain evidence="4 5">52996</strain>
    </source>
</reference>
<gene>
    <name evidence="4" type="ORF">RS030_192930</name>
</gene>
<keyword evidence="1" id="KW-0175">Coiled coil</keyword>
<feature type="compositionally biased region" description="Basic and acidic residues" evidence="2">
    <location>
        <begin position="746"/>
        <end position="756"/>
    </location>
</feature>
<keyword evidence="5" id="KW-1185">Reference proteome</keyword>
<proteinExistence type="predicted"/>
<evidence type="ECO:0000256" key="2">
    <source>
        <dbReference type="SAM" id="MobiDB-lite"/>
    </source>
</evidence>
<organism evidence="4 5">
    <name type="scientific">Cryptosporidium xiaoi</name>
    <dbReference type="NCBI Taxonomy" id="659607"/>
    <lineage>
        <taxon>Eukaryota</taxon>
        <taxon>Sar</taxon>
        <taxon>Alveolata</taxon>
        <taxon>Apicomplexa</taxon>
        <taxon>Conoidasida</taxon>
        <taxon>Coccidia</taxon>
        <taxon>Eucoccidiorida</taxon>
        <taxon>Eimeriorina</taxon>
        <taxon>Cryptosporidiidae</taxon>
        <taxon>Cryptosporidium</taxon>
    </lineage>
</organism>
<sequence length="2086" mass="243244">MNFGVIIILLLGGLFEIRKCDSSQLDEARTESSLVGNKLADQEIFQIDTTGDEYDKIASEKWIDLSSEEKCMLILKKLESNYNRSINDAKNNLVLISLLRPMPLDDSGNCLKRLILWHYEKVELIKSDPGIENYEDIVPVRLLLLGMSPNQKDKEPRDIAEIPEFLEIACKNLLSQKPRMRWPISGARYHPYIANIIGFQKVWMHRVVELLSTCAQHIYQSSNGYLFTVLASVEHIVNNDIFGDYENAWKGRSDKISKEELIFDMDEDNIKSVNFSEKSGRKVVEFEIPDDNSNDGMDSVIEIEEVIKPQKSESNDENKVVYSPNKLPVFEMPNSVSSEVCFEVETKEIPGLSRYNKIPYTDNGGRYYNSIMVPPNNEVEKLIYTRIRPEDRPNFDMNEYRNFWMKPDYVNKYGNSDKLRNYLVKKAHLNWPKADLTDIIDIENMELLGIGKSMSEFKDDLFGVYPRNNYRDYILQIGKPKNKRVLSVNKVTDTSRYDDNVPVVRPHQFSDNMDRYDYDSIYNYPQIQRYAYYDNDELPEEERSEIIDGGKAFDTYFPYKRMNSIDDYERQPDLKLDYQGLLGKKIIKQPSFTYVEDEAMIYDDEFDSQEGNEASDMGNSGVPFSKFRDVARNAIVKWYVDENNSGETSLTGKDRRILKKLFTLIDQVDPDYYSEYINRGDDYIVRNIIRLGKSKDKNFDRILSEMRKDGRGNDKYNIYNVSKIGRRMNRNRSNIMNSPLSRRNVKAKEKKLERRNSSNRSKKKSNKFPSSSKESEVSESEGESEELGRIPKDIFIKDAMNDKYDFQNILKKERLKRYHKILKDEIEKRMNNIENKEKKIVKIEDGKILKVTLDNERKNRDRLEEEYKKNLEEHAKILDLLKKNQEKMRVKMEEEHKKSEDTKNAMKGAINQMETALDTASNTIKEIEKEKAFLNNKLKVLEGDNKHISSLINMKDNYIKKIEKDRIDLESKQALEIKEMKENYEKELNELRKNLNKDDTITGLNNMLNNLENEAKRKLEKIDDIALNDERIKKSIELRLKEREKQLELAYQKQKNRDTEYINYVIELLESKESEDAKKVIDELKNKILELEEKQDELNHTREELELINDDLIQTVENQNINLKNLMKKSENMKVQKETALEELNIAKNKLDDIRQVEDRLKKQLRDIKENGTPSDEILRHLEKSLKLAEEEKRLALEIVRNAQVNYDNTDKNMKMALSKLDNMRNKVDKQKVFENELKNEIDRRYKVNKNALKSKTSKENEEDEIKPLNASEINELNRLRGLGLDELKDEEKKRLVMLGQRQLATMELSVVNTFNELNNQVTEVLDEEEKEKSNILWEQVSDTKINRMELENSIGNILLEKIQGQEDTIQNMKNLLEETQSTITELNKQLLLQRELSEEASNKSNNNNNNLLQIYDINKGKEEELNIFGDEMSNDIMMAAVEEESAVKSNIDESVDMNKEKAPMLLMKELKNKLSKMNEKEHTTNVINDEKEVIELKNENKEKTDTDIKKNSLQEKSQVIGTNNNNNNLGRMEHSTSPTSTIQKMIMHETIDYDKKDTFVGNTKYEIVVNKHDNPILEEMVTKGSLSEDKYKNVNNNVYMLHDVQKERQPSKLITCDNIVGSINRNLDQYLSKYEEKFESSKVSDIISYSEVMSRTVLPGMQYDECYNSTILAFENFQELIQDKGIYIKLFVLLTDFKDTLMIGDLSKTGYKMSSLPELIYRVLSDTIMRKENTNNGRIETVVNNFPSEWIHEHIRTCKDLISGTSLESITKLSSSSSIYKNVMGLGKVFGLGSSGNGNIVNSHMLPKDHPPMYIGNIEVTPRPDKEPCIRLIKRIKQRVSEINGLLMRKKELQERLKIDNADSKLFIFTFEDIIPYDLNSQFTMHYCEKYIIDLFIKINNMEWRANKFRNSNSLIRLMIVPTNSNNEYVNDNYVNLEEWKSEGIRLSYDSDIINNWMGNSLMDYLTNKRLLRNGLYFSNDMAKKIIVSVLDSINYYNKDNLTIGDNNTNNGGLLNTIINTVQEKMNIDTNTNNTDKKNNVIPGILLLLRTSDLIPENTAINPTLLDLRPNESPYLIETIKNSQE</sequence>
<feature type="chain" id="PRO_5043979149" evidence="3">
    <location>
        <begin position="23"/>
        <end position="2086"/>
    </location>
</feature>
<feature type="region of interest" description="Disordered" evidence="2">
    <location>
        <begin position="727"/>
        <end position="785"/>
    </location>
</feature>
<evidence type="ECO:0000313" key="4">
    <source>
        <dbReference type="EMBL" id="KAK6589792.1"/>
    </source>
</evidence>
<evidence type="ECO:0000256" key="3">
    <source>
        <dbReference type="SAM" id="SignalP"/>
    </source>
</evidence>
<feature type="coiled-coil region" evidence="1">
    <location>
        <begin position="1363"/>
        <end position="1390"/>
    </location>
</feature>
<feature type="signal peptide" evidence="3">
    <location>
        <begin position="1"/>
        <end position="22"/>
    </location>
</feature>
<comment type="caution">
    <text evidence="4">The sequence shown here is derived from an EMBL/GenBank/DDBJ whole genome shotgun (WGS) entry which is preliminary data.</text>
</comment>
<protein>
    <submittedName>
        <fullName evidence="4">Uncharacterized protein</fullName>
    </submittedName>
</protein>